<dbReference type="NCBIfam" id="TIGR01488">
    <property type="entry name" value="HAD-SF-IB"/>
    <property type="match status" value="1"/>
</dbReference>
<protein>
    <submittedName>
        <fullName evidence="1">HAD-IB family phosphatase</fullName>
    </submittedName>
</protein>
<gene>
    <name evidence="1" type="ORF">HUT08_18220</name>
</gene>
<dbReference type="AlphaFoldDB" id="A0A7H8N9Q4"/>
<keyword evidence="2" id="KW-1185">Reference proteome</keyword>
<sequence>MTRLHLFDLDGTLMYGSAAPVEISRQLGLEQEIADLERAFARQVLGPPEFALRVRELWAELTEEQVALAFEGAPWLDGIREVWADIAARGERCAVISLSPDFFVRRLLEWGAHATYGSVFPAVPFREPVRPDGILNPTAKVKIADELCERFGVTRSECVAYGDSMSDAELFAVLPTSVAVNADRHLAGIASYAYVGRDLRDAYELTSNRRPLP</sequence>
<dbReference type="SUPFAM" id="SSF56784">
    <property type="entry name" value="HAD-like"/>
    <property type="match status" value="1"/>
</dbReference>
<accession>A0A7H8N9Q4</accession>
<evidence type="ECO:0000313" key="1">
    <source>
        <dbReference type="EMBL" id="QKW51151.1"/>
    </source>
</evidence>
<dbReference type="InterPro" id="IPR023214">
    <property type="entry name" value="HAD_sf"/>
</dbReference>
<dbReference type="InterPro" id="IPR036412">
    <property type="entry name" value="HAD-like_sf"/>
</dbReference>
<reference evidence="1 2" key="1">
    <citation type="submission" date="2020-06" db="EMBL/GenBank/DDBJ databases">
        <title>Genome mining for natural products.</title>
        <authorList>
            <person name="Zhang B."/>
            <person name="Shi J."/>
            <person name="Ge H."/>
        </authorList>
    </citation>
    <scope>NUCLEOTIDE SEQUENCE [LARGE SCALE GENOMIC DNA]</scope>
    <source>
        <strain evidence="1 2">NA00687</strain>
    </source>
</reference>
<dbReference type="Gene3D" id="3.40.50.1000">
    <property type="entry name" value="HAD superfamily/HAD-like"/>
    <property type="match status" value="1"/>
</dbReference>
<dbReference type="RefSeq" id="WP_176162876.1">
    <property type="nucleotide sequence ID" value="NZ_CP054929.1"/>
</dbReference>
<organism evidence="1 2">
    <name type="scientific">Streptomyces buecherae</name>
    <dbReference type="NCBI Taxonomy" id="2763006"/>
    <lineage>
        <taxon>Bacteria</taxon>
        <taxon>Bacillati</taxon>
        <taxon>Actinomycetota</taxon>
        <taxon>Actinomycetes</taxon>
        <taxon>Kitasatosporales</taxon>
        <taxon>Streptomycetaceae</taxon>
        <taxon>Streptomyces</taxon>
    </lineage>
</organism>
<dbReference type="EMBL" id="CP054929">
    <property type="protein sequence ID" value="QKW51151.1"/>
    <property type="molecule type" value="Genomic_DNA"/>
</dbReference>
<evidence type="ECO:0000313" key="2">
    <source>
        <dbReference type="Proteomes" id="UP000509303"/>
    </source>
</evidence>
<name>A0A7H8N9Q4_9ACTN</name>
<dbReference type="Proteomes" id="UP000509303">
    <property type="component" value="Chromosome"/>
</dbReference>
<dbReference type="Pfam" id="PF12710">
    <property type="entry name" value="HAD"/>
    <property type="match status" value="1"/>
</dbReference>
<proteinExistence type="predicted"/>